<dbReference type="PANTHER" id="PTHR10357">
    <property type="entry name" value="ALPHA-AMYLASE FAMILY MEMBER"/>
    <property type="match status" value="1"/>
</dbReference>
<dbReference type="Gene3D" id="2.60.40.10">
    <property type="entry name" value="Immunoglobulins"/>
    <property type="match status" value="2"/>
</dbReference>
<evidence type="ECO:0000313" key="5">
    <source>
        <dbReference type="Proteomes" id="UP000035159"/>
    </source>
</evidence>
<dbReference type="GO" id="GO:0005975">
    <property type="term" value="P:carbohydrate metabolic process"/>
    <property type="evidence" value="ECO:0007669"/>
    <property type="project" value="InterPro"/>
</dbReference>
<reference evidence="4 5" key="1">
    <citation type="submission" date="2015-04" db="EMBL/GenBank/DDBJ databases">
        <title>Complete Genome Sequence of Kosmotoga pacifica SLHLJ1.</title>
        <authorList>
            <person name="Jiang L.J."/>
            <person name="Shao Z.Z."/>
            <person name="Jebbar M."/>
        </authorList>
    </citation>
    <scope>NUCLEOTIDE SEQUENCE [LARGE SCALE GENOMIC DNA]</scope>
    <source>
        <strain evidence="4 5">SLHLJ1</strain>
    </source>
</reference>
<dbReference type="CDD" id="cd11338">
    <property type="entry name" value="AmyAc_CMD"/>
    <property type="match status" value="1"/>
</dbReference>
<evidence type="ECO:0000259" key="3">
    <source>
        <dbReference type="SMART" id="SM00642"/>
    </source>
</evidence>
<dbReference type="InterPro" id="IPR013783">
    <property type="entry name" value="Ig-like_fold"/>
</dbReference>
<dbReference type="InterPro" id="IPR006047">
    <property type="entry name" value="GH13_cat_dom"/>
</dbReference>
<dbReference type="STRING" id="1330330.IX53_04940"/>
<dbReference type="OrthoDB" id="9805159at2"/>
<dbReference type="SMART" id="SM00642">
    <property type="entry name" value="Aamy"/>
    <property type="match status" value="1"/>
</dbReference>
<dbReference type="Gene3D" id="3.90.400.10">
    <property type="entry name" value="Oligo-1,6-glucosidase, Domain 2"/>
    <property type="match status" value="1"/>
</dbReference>
<sequence>MSRVLLISLFLVFTGLLLSADFFINSAEQPYIIGDFNNWKPVTMEKAAGNWWYASIELDPGIYHYYFTTENGKRIIDPFKERIAGDTGPLNILRVQGPVSPHGLSERDIVHRIWEREYFNPVKPGEYYITISVIEDLTNSVFIVLNGKRVKMNFLRSSGGYDYFRVNLKNVQALEYYFELSVDESKLYFGANGLSEHDIISFSLPLEDLPVEYFDTPEWSKGAVYYQIFPERFANGDSANDPMGSQDWYADPKKSNLGSDGFFGGDLQGVLKHLDYLEKLGIDAIYFNPIFESVSSHKYDTVDYLKIDDNFGDYELFKKLVGELDRKGISVILDGVFNHTGDEFWAFQDIKEKGKESPYWDWYFIKGDKPRKYKGHALNYIAWGGYADMPKLNVLNPEVVSYINKVLEKYAMAGIKGWRLDVAGEVNPAFWRLYFRPTVKGLNKESLIVGEIWGDARVYLQGDLFDSVMNYQFRDAVIEYVARAGHSAKKFVAMTDYYLKRYPPQVLYSLWNMLDSHDTERFLTTVYGNEKLFKIAVGLQMTFLGSPVIYYGDEVGMEGGKDPDNRRPMPWKEELWDIEILDYYKKLISLRREHPALRTGSYEVVQTQNSLLVYRRKLDDDEILVIVNPGSEAELLHDLSGSYEELLTGKIIELEKLTIPPESFMIFTPNKKSTR</sequence>
<evidence type="ECO:0000256" key="2">
    <source>
        <dbReference type="ARBA" id="ARBA00023295"/>
    </source>
</evidence>
<dbReference type="AlphaFoldDB" id="A0A0G2Z6T0"/>
<dbReference type="PATRIC" id="fig|1330330.3.peg.994"/>
<dbReference type="SUPFAM" id="SSF51445">
    <property type="entry name" value="(Trans)glycosidases"/>
    <property type="match status" value="1"/>
</dbReference>
<dbReference type="InterPro" id="IPR014756">
    <property type="entry name" value="Ig_E-set"/>
</dbReference>
<gene>
    <name evidence="4" type="ORF">IX53_04940</name>
</gene>
<dbReference type="SUPFAM" id="SSF81296">
    <property type="entry name" value="E set domains"/>
    <property type="match status" value="2"/>
</dbReference>
<protein>
    <submittedName>
        <fullName evidence="4">Alpha-amylase</fullName>
    </submittedName>
</protein>
<proteinExistence type="predicted"/>
<evidence type="ECO:0000256" key="1">
    <source>
        <dbReference type="ARBA" id="ARBA00022801"/>
    </source>
</evidence>
<dbReference type="InterPro" id="IPR013780">
    <property type="entry name" value="Glyco_hydro_b"/>
</dbReference>
<dbReference type="Gene3D" id="2.60.40.1180">
    <property type="entry name" value="Golgi alpha-mannosidase II"/>
    <property type="match status" value="1"/>
</dbReference>
<dbReference type="SUPFAM" id="SSF51011">
    <property type="entry name" value="Glycosyl hydrolase domain"/>
    <property type="match status" value="1"/>
</dbReference>
<dbReference type="Gene3D" id="3.20.20.80">
    <property type="entry name" value="Glycosidases"/>
    <property type="match status" value="1"/>
</dbReference>
<feature type="domain" description="Glycosyl hydrolase family 13 catalytic" evidence="3">
    <location>
        <begin position="227"/>
        <end position="591"/>
    </location>
</feature>
<keyword evidence="5" id="KW-1185">Reference proteome</keyword>
<dbReference type="GO" id="GO:0016798">
    <property type="term" value="F:hydrolase activity, acting on glycosyl bonds"/>
    <property type="evidence" value="ECO:0007669"/>
    <property type="project" value="UniProtKB-KW"/>
</dbReference>
<dbReference type="PANTHER" id="PTHR10357:SF210">
    <property type="entry name" value="MALTODEXTRIN GLUCOSIDASE"/>
    <property type="match status" value="1"/>
</dbReference>
<accession>A0A0G2Z6T0</accession>
<dbReference type="InterPro" id="IPR017853">
    <property type="entry name" value="GH"/>
</dbReference>
<name>A0A0G2Z6T0_9BACT</name>
<dbReference type="Pfam" id="PF00128">
    <property type="entry name" value="Alpha-amylase"/>
    <property type="match status" value="1"/>
</dbReference>
<dbReference type="InterPro" id="IPR045857">
    <property type="entry name" value="O16G_dom_2"/>
</dbReference>
<dbReference type="CDD" id="cd02859">
    <property type="entry name" value="E_set_AMPKbeta_like_N"/>
    <property type="match status" value="1"/>
</dbReference>
<organism evidence="4 5">
    <name type="scientific">Kosmotoga pacifica</name>
    <dbReference type="NCBI Taxonomy" id="1330330"/>
    <lineage>
        <taxon>Bacteria</taxon>
        <taxon>Thermotogati</taxon>
        <taxon>Thermotogota</taxon>
        <taxon>Thermotogae</taxon>
        <taxon>Kosmotogales</taxon>
        <taxon>Kosmotogaceae</taxon>
        <taxon>Kosmotoga</taxon>
    </lineage>
</organism>
<dbReference type="EMBL" id="CP011232">
    <property type="protein sequence ID" value="AKI97267.1"/>
    <property type="molecule type" value="Genomic_DNA"/>
</dbReference>
<dbReference type="KEGG" id="kpf:IX53_04940"/>
<keyword evidence="2" id="KW-0326">Glycosidase</keyword>
<dbReference type="RefSeq" id="WP_047754401.1">
    <property type="nucleotide sequence ID" value="NZ_CAJUHA010000008.1"/>
</dbReference>
<keyword evidence="1" id="KW-0378">Hydrolase</keyword>
<evidence type="ECO:0000313" key="4">
    <source>
        <dbReference type="EMBL" id="AKI97267.1"/>
    </source>
</evidence>
<dbReference type="Proteomes" id="UP000035159">
    <property type="component" value="Chromosome"/>
</dbReference>